<keyword evidence="4" id="KW-1185">Reference proteome</keyword>
<gene>
    <name evidence="3" type="ORF">EV650_7494</name>
</gene>
<evidence type="ECO:0000256" key="1">
    <source>
        <dbReference type="PROSITE-ProRule" id="PRU01251"/>
    </source>
</evidence>
<dbReference type="InterPro" id="IPR036628">
    <property type="entry name" value="Clp_N_dom_sf"/>
</dbReference>
<dbReference type="RefSeq" id="WP_134123802.1">
    <property type="nucleotide sequence ID" value="NZ_SODF01000003.1"/>
</dbReference>
<sequence>MSTDVRSILVRAARDEARRDGSRTIEAEHVLLALAGMRESSAAQLLTEEGLSEEAIRTALNREWEQSLAVAGIAVRMGLLPEATPDRGHDPHIGESTKLLLKRAMDAPPKLGPGRIGPMRILVGLLDTDRGRVARTLDAAGVDRATLHTKAREALASGNR</sequence>
<dbReference type="SUPFAM" id="SSF81923">
    <property type="entry name" value="Double Clp-N motif"/>
    <property type="match status" value="1"/>
</dbReference>
<name>A0A4R7ZLE7_9ACTN</name>
<dbReference type="OrthoDB" id="3532497at2"/>
<organism evidence="3 4">
    <name type="scientific">Kribbella kalugense</name>
    <dbReference type="NCBI Taxonomy" id="2512221"/>
    <lineage>
        <taxon>Bacteria</taxon>
        <taxon>Bacillati</taxon>
        <taxon>Actinomycetota</taxon>
        <taxon>Actinomycetes</taxon>
        <taxon>Propionibacteriales</taxon>
        <taxon>Kribbellaceae</taxon>
        <taxon>Kribbella</taxon>
    </lineage>
</organism>
<dbReference type="Pfam" id="PF02861">
    <property type="entry name" value="Clp_N"/>
    <property type="match status" value="1"/>
</dbReference>
<keyword evidence="1" id="KW-0677">Repeat</keyword>
<reference evidence="3 4" key="1">
    <citation type="submission" date="2019-03" db="EMBL/GenBank/DDBJ databases">
        <title>Genomic Encyclopedia of Type Strains, Phase III (KMG-III): the genomes of soil and plant-associated and newly described type strains.</title>
        <authorList>
            <person name="Whitman W."/>
        </authorList>
    </citation>
    <scope>NUCLEOTIDE SEQUENCE [LARGE SCALE GENOMIC DNA]</scope>
    <source>
        <strain evidence="3 4">VKM Ac-2570</strain>
    </source>
</reference>
<evidence type="ECO:0000313" key="4">
    <source>
        <dbReference type="Proteomes" id="UP000295447"/>
    </source>
</evidence>
<dbReference type="InterPro" id="IPR004176">
    <property type="entry name" value="Clp_R_N"/>
</dbReference>
<accession>A0A4R7ZLE7</accession>
<proteinExistence type="predicted"/>
<evidence type="ECO:0000313" key="3">
    <source>
        <dbReference type="EMBL" id="TDW16000.1"/>
    </source>
</evidence>
<feature type="domain" description="Clp R" evidence="2">
    <location>
        <begin position="1"/>
        <end position="158"/>
    </location>
</feature>
<evidence type="ECO:0000259" key="2">
    <source>
        <dbReference type="PROSITE" id="PS51903"/>
    </source>
</evidence>
<dbReference type="AlphaFoldDB" id="A0A4R7ZLE7"/>
<protein>
    <submittedName>
        <fullName evidence="3">ClpA/ClpB-like protein</fullName>
    </submittedName>
</protein>
<dbReference type="Proteomes" id="UP000295447">
    <property type="component" value="Unassembled WGS sequence"/>
</dbReference>
<comment type="caution">
    <text evidence="3">The sequence shown here is derived from an EMBL/GenBank/DDBJ whole genome shotgun (WGS) entry which is preliminary data.</text>
</comment>
<dbReference type="Gene3D" id="1.10.1780.10">
    <property type="entry name" value="Clp, N-terminal domain"/>
    <property type="match status" value="1"/>
</dbReference>
<dbReference type="PROSITE" id="PS51903">
    <property type="entry name" value="CLP_R"/>
    <property type="match status" value="1"/>
</dbReference>
<dbReference type="EMBL" id="SODF01000003">
    <property type="protein sequence ID" value="TDW16000.1"/>
    <property type="molecule type" value="Genomic_DNA"/>
</dbReference>